<dbReference type="RefSeq" id="WP_012675132.1">
    <property type="nucleotide sequence ID" value="NC_012439.1"/>
</dbReference>
<dbReference type="Proteomes" id="UP000001366">
    <property type="component" value="Plasmid unnamed"/>
</dbReference>
<dbReference type="AlphaFoldDB" id="C0QUX7"/>
<dbReference type="KEGG" id="pmx:PERMA_A0048"/>
<gene>
    <name evidence="1" type="ordered locus">PERMA_A0048</name>
</gene>
<dbReference type="EMBL" id="CP001231">
    <property type="protein sequence ID" value="ACO04944.1"/>
    <property type="molecule type" value="Genomic_DNA"/>
</dbReference>
<evidence type="ECO:0000313" key="2">
    <source>
        <dbReference type="Proteomes" id="UP000001366"/>
    </source>
</evidence>
<accession>C0QUX7</accession>
<geneLocation type="plasmid" evidence="2">
    <name>pPERMA01</name>
</geneLocation>
<name>C0QUX7_PERMH</name>
<protein>
    <submittedName>
        <fullName evidence="1">Uncharacterized protein</fullName>
    </submittedName>
</protein>
<sequence length="230" mass="26694">MARKPITFKHRDGNITFRINRSEVEIEGTTAFKKGSEEKQAFKGKIRVNPEAVFEAYKLTKQAVEGQEIENGKIVFFKNGFRRIPYFTIGKPANVSEGFIKRKGVFTLFAENQRENMASRFILTLNDLISLLGFLKQMPMRFKIGDVIFERRNGRFSMINPFYENIEDTDIERLKIALKQFLSGKEDIIPAYIGNEASLFKKDGKFILRTDSKDFEITEDVAKDFWTFLN</sequence>
<keyword evidence="2" id="KW-1185">Reference proteome</keyword>
<organism evidence="1 2">
    <name type="scientific">Persephonella marina (strain DSM 14350 / EX-H1)</name>
    <dbReference type="NCBI Taxonomy" id="123214"/>
    <lineage>
        <taxon>Bacteria</taxon>
        <taxon>Pseudomonadati</taxon>
        <taxon>Aquificota</taxon>
        <taxon>Aquificia</taxon>
        <taxon>Aquificales</taxon>
        <taxon>Hydrogenothermaceae</taxon>
        <taxon>Persephonella</taxon>
    </lineage>
</organism>
<dbReference type="PaxDb" id="123214-PERMA_A0048"/>
<reference evidence="1 2" key="1">
    <citation type="journal article" date="2009" name="J. Bacteriol.">
        <title>Complete and draft genome sequences of six members of the Aquificales.</title>
        <authorList>
            <person name="Reysenbach A.L."/>
            <person name="Hamamura N."/>
            <person name="Podar M."/>
            <person name="Griffiths E."/>
            <person name="Ferreira S."/>
            <person name="Hochstein R."/>
            <person name="Heidelberg J."/>
            <person name="Johnson J."/>
            <person name="Mead D."/>
            <person name="Pohorille A."/>
            <person name="Sarmiento M."/>
            <person name="Schweighofer K."/>
            <person name="Seshadri R."/>
            <person name="Voytek M.A."/>
        </authorList>
    </citation>
    <scope>NUCLEOTIDE SEQUENCE [LARGE SCALE GENOMIC DNA]</scope>
    <source>
        <strain evidence="2">DSM 14350 / EX-H1</strain>
        <plasmid evidence="2">pPERMA01</plasmid>
    </source>
</reference>
<dbReference type="HOGENOM" id="CLU_1203910_0_0_0"/>
<proteinExistence type="predicted"/>
<evidence type="ECO:0000313" key="1">
    <source>
        <dbReference type="EMBL" id="ACO04944.1"/>
    </source>
</evidence>
<keyword evidence="1" id="KW-0614">Plasmid</keyword>